<feature type="compositionally biased region" description="Basic residues" evidence="1">
    <location>
        <begin position="221"/>
        <end position="232"/>
    </location>
</feature>
<dbReference type="SUPFAM" id="SSF57756">
    <property type="entry name" value="Retrovirus zinc finger-like domains"/>
    <property type="match status" value="1"/>
</dbReference>
<evidence type="ECO:0000313" key="3">
    <source>
        <dbReference type="EMBL" id="GJT61921.1"/>
    </source>
</evidence>
<dbReference type="InterPro" id="IPR036875">
    <property type="entry name" value="Znf_CCHC_sf"/>
</dbReference>
<feature type="region of interest" description="Disordered" evidence="1">
    <location>
        <begin position="89"/>
        <end position="118"/>
    </location>
</feature>
<dbReference type="InterPro" id="IPR013103">
    <property type="entry name" value="RVT_2"/>
</dbReference>
<reference evidence="3" key="2">
    <citation type="submission" date="2022-01" db="EMBL/GenBank/DDBJ databases">
        <authorList>
            <person name="Yamashiro T."/>
            <person name="Shiraishi A."/>
            <person name="Satake H."/>
            <person name="Nakayama K."/>
        </authorList>
    </citation>
    <scope>NUCLEOTIDE SEQUENCE</scope>
</reference>
<protein>
    <submittedName>
        <fullName evidence="3">Copia protein</fullName>
    </submittedName>
</protein>
<dbReference type="Pfam" id="PF07727">
    <property type="entry name" value="RVT_2"/>
    <property type="match status" value="1"/>
</dbReference>
<reference evidence="3" key="1">
    <citation type="journal article" date="2022" name="Int. J. Mol. Sci.">
        <title>Draft Genome of Tanacetum Coccineum: Genomic Comparison of Closely Related Tanacetum-Family Plants.</title>
        <authorList>
            <person name="Yamashiro T."/>
            <person name="Shiraishi A."/>
            <person name="Nakayama K."/>
            <person name="Satake H."/>
        </authorList>
    </citation>
    <scope>NUCLEOTIDE SEQUENCE</scope>
</reference>
<organism evidence="3 4">
    <name type="scientific">Tanacetum coccineum</name>
    <dbReference type="NCBI Taxonomy" id="301880"/>
    <lineage>
        <taxon>Eukaryota</taxon>
        <taxon>Viridiplantae</taxon>
        <taxon>Streptophyta</taxon>
        <taxon>Embryophyta</taxon>
        <taxon>Tracheophyta</taxon>
        <taxon>Spermatophyta</taxon>
        <taxon>Magnoliopsida</taxon>
        <taxon>eudicotyledons</taxon>
        <taxon>Gunneridae</taxon>
        <taxon>Pentapetalae</taxon>
        <taxon>asterids</taxon>
        <taxon>campanulids</taxon>
        <taxon>Asterales</taxon>
        <taxon>Asteraceae</taxon>
        <taxon>Asteroideae</taxon>
        <taxon>Anthemideae</taxon>
        <taxon>Anthemidinae</taxon>
        <taxon>Tanacetum</taxon>
    </lineage>
</organism>
<keyword evidence="4" id="KW-1185">Reference proteome</keyword>
<sequence length="540" mass="60721">MCSRVIGAEDWPIRLVIVGVWSNDNNNNRWNSRMTQNVGTCYECGVLGHFKRDYPKLKYKNHGNQGGNGNAPVKVKDGLEVADGNADIGKESSQEVLKESRSSKYQDNKNRETTRRTVSVDETTSNALVSRFFKIFKLKSLSYKAGLDSIVAIDYEIVQNDKFKTGEGDDSHVFESQVLDSSVRMKNENEFKSKQRKPSNAIVEFVKSNEHVKSPRESIKKGKNNKQAKYPRKNSQSPREIDGGNVAFGGDPKGGKIKGKGKISTGTKACDIVVKLEWRHLPGKDYILLPLWTQDLPFSSSSKVSPDAGFKPSGEEEKKDVKDPENEDSEVPNTEEPRVNQENDENVNSTNNINIVSSTVNTASIKDNVVDDNIVYGCVDDPNMPNLEEIVYSDDNEDVGAEADMTNLDTHIPFSATEDQQTTKTFRIVYLLVFLSQVEPKKVIQALTDLSWIEAMQNELLQFKLQKVWTLVDLPYEEGIDYDEVFASVARIEAIRLFLAHASFEDFVVYQMDVKSAFLYGKIEEEVYVCQPPGFEDPDS</sequence>
<dbReference type="Proteomes" id="UP001151760">
    <property type="component" value="Unassembled WGS sequence"/>
</dbReference>
<feature type="region of interest" description="Disordered" evidence="1">
    <location>
        <begin position="210"/>
        <end position="263"/>
    </location>
</feature>
<gene>
    <name evidence="3" type="ORF">Tco_1005454</name>
</gene>
<feature type="domain" description="Reverse transcriptase Ty1/copia-type" evidence="2">
    <location>
        <begin position="478"/>
        <end position="537"/>
    </location>
</feature>
<evidence type="ECO:0000259" key="2">
    <source>
        <dbReference type="Pfam" id="PF07727"/>
    </source>
</evidence>
<accession>A0ABQ5FFF2</accession>
<evidence type="ECO:0000256" key="1">
    <source>
        <dbReference type="SAM" id="MobiDB-lite"/>
    </source>
</evidence>
<evidence type="ECO:0000313" key="4">
    <source>
        <dbReference type="Proteomes" id="UP001151760"/>
    </source>
</evidence>
<feature type="region of interest" description="Disordered" evidence="1">
    <location>
        <begin position="299"/>
        <end position="352"/>
    </location>
</feature>
<feature type="compositionally biased region" description="Basic and acidic residues" evidence="1">
    <location>
        <begin position="210"/>
        <end position="220"/>
    </location>
</feature>
<feature type="compositionally biased region" description="Basic and acidic residues" evidence="1">
    <location>
        <begin position="313"/>
        <end position="324"/>
    </location>
</feature>
<name>A0ABQ5FFF2_9ASTR</name>
<dbReference type="EMBL" id="BQNB010017329">
    <property type="protein sequence ID" value="GJT61921.1"/>
    <property type="molecule type" value="Genomic_DNA"/>
</dbReference>
<comment type="caution">
    <text evidence="3">The sequence shown here is derived from an EMBL/GenBank/DDBJ whole genome shotgun (WGS) entry which is preliminary data.</text>
</comment>
<proteinExistence type="predicted"/>